<reference evidence="2 3" key="1">
    <citation type="journal article" date="2018" name="Nat. Ecol. Evol.">
        <title>Shark genomes provide insights into elasmobranch evolution and the origin of vertebrates.</title>
        <authorList>
            <person name="Hara Y"/>
            <person name="Yamaguchi K"/>
            <person name="Onimaru K"/>
            <person name="Kadota M"/>
            <person name="Koyanagi M"/>
            <person name="Keeley SD"/>
            <person name="Tatsumi K"/>
            <person name="Tanaka K"/>
            <person name="Motone F"/>
            <person name="Kageyama Y"/>
            <person name="Nozu R"/>
            <person name="Adachi N"/>
            <person name="Nishimura O"/>
            <person name="Nakagawa R"/>
            <person name="Tanegashima C"/>
            <person name="Kiyatake I"/>
            <person name="Matsumoto R"/>
            <person name="Murakumo K"/>
            <person name="Nishida K"/>
            <person name="Terakita A"/>
            <person name="Kuratani S"/>
            <person name="Sato K"/>
            <person name="Hyodo S Kuraku.S."/>
        </authorList>
    </citation>
    <scope>NUCLEOTIDE SEQUENCE [LARGE SCALE GENOMIC DNA]</scope>
</reference>
<feature type="non-terminal residue" evidence="2">
    <location>
        <position position="1"/>
    </location>
</feature>
<sequence>SPGGLSDPNLQDGAAAAAAAGGAAGGAGEWDSAHPPGEAHQRVAGCHGCPPGVCVHPGAADEDAKQDV</sequence>
<keyword evidence="3" id="KW-1185">Reference proteome</keyword>
<gene>
    <name evidence="2" type="ORF">chiPu_0021368</name>
</gene>
<dbReference type="EMBL" id="BEZZ01003777">
    <property type="protein sequence ID" value="GCC16421.1"/>
    <property type="molecule type" value="Genomic_DNA"/>
</dbReference>
<dbReference type="AlphaFoldDB" id="A0A401RE40"/>
<evidence type="ECO:0000313" key="3">
    <source>
        <dbReference type="Proteomes" id="UP000287033"/>
    </source>
</evidence>
<evidence type="ECO:0000313" key="2">
    <source>
        <dbReference type="EMBL" id="GCC16421.1"/>
    </source>
</evidence>
<proteinExistence type="predicted"/>
<accession>A0A401RE40</accession>
<dbReference type="Proteomes" id="UP000287033">
    <property type="component" value="Unassembled WGS sequence"/>
</dbReference>
<evidence type="ECO:0000256" key="1">
    <source>
        <dbReference type="SAM" id="MobiDB-lite"/>
    </source>
</evidence>
<name>A0A401RE40_CHIPU</name>
<organism evidence="2 3">
    <name type="scientific">Chiloscyllium punctatum</name>
    <name type="common">Brownbanded bambooshark</name>
    <name type="synonym">Hemiscyllium punctatum</name>
    <dbReference type="NCBI Taxonomy" id="137246"/>
    <lineage>
        <taxon>Eukaryota</taxon>
        <taxon>Metazoa</taxon>
        <taxon>Chordata</taxon>
        <taxon>Craniata</taxon>
        <taxon>Vertebrata</taxon>
        <taxon>Chondrichthyes</taxon>
        <taxon>Elasmobranchii</taxon>
        <taxon>Galeomorphii</taxon>
        <taxon>Galeoidea</taxon>
        <taxon>Orectolobiformes</taxon>
        <taxon>Hemiscylliidae</taxon>
        <taxon>Chiloscyllium</taxon>
    </lineage>
</organism>
<comment type="caution">
    <text evidence="2">The sequence shown here is derived from an EMBL/GenBank/DDBJ whole genome shotgun (WGS) entry which is preliminary data.</text>
</comment>
<feature type="region of interest" description="Disordered" evidence="1">
    <location>
        <begin position="1"/>
        <end position="42"/>
    </location>
</feature>
<protein>
    <submittedName>
        <fullName evidence="2">Uncharacterized protein</fullName>
    </submittedName>
</protein>